<dbReference type="EMBL" id="MNBE01000293">
    <property type="protein sequence ID" value="OKP11267.1"/>
    <property type="molecule type" value="Genomic_DNA"/>
</dbReference>
<evidence type="ECO:0000313" key="9">
    <source>
        <dbReference type="EMBL" id="OKP11267.1"/>
    </source>
</evidence>
<dbReference type="InterPro" id="IPR013057">
    <property type="entry name" value="AA_transpt_TM"/>
</dbReference>
<organism evidence="9 10">
    <name type="scientific">Penicillium subrubescens</name>
    <dbReference type="NCBI Taxonomy" id="1316194"/>
    <lineage>
        <taxon>Eukaryota</taxon>
        <taxon>Fungi</taxon>
        <taxon>Dikarya</taxon>
        <taxon>Ascomycota</taxon>
        <taxon>Pezizomycotina</taxon>
        <taxon>Eurotiomycetes</taxon>
        <taxon>Eurotiomycetidae</taxon>
        <taxon>Eurotiales</taxon>
        <taxon>Aspergillaceae</taxon>
        <taxon>Penicillium</taxon>
    </lineage>
</organism>
<evidence type="ECO:0000256" key="6">
    <source>
        <dbReference type="SAM" id="MobiDB-lite"/>
    </source>
</evidence>
<dbReference type="Pfam" id="PF01490">
    <property type="entry name" value="Aa_trans"/>
    <property type="match status" value="1"/>
</dbReference>
<feature type="transmembrane region" description="Helical" evidence="7">
    <location>
        <begin position="94"/>
        <end position="117"/>
    </location>
</feature>
<evidence type="ECO:0000256" key="1">
    <source>
        <dbReference type="ARBA" id="ARBA00004141"/>
    </source>
</evidence>
<feature type="transmembrane region" description="Helical" evidence="7">
    <location>
        <begin position="174"/>
        <end position="192"/>
    </location>
</feature>
<feature type="domain" description="Amino acid transporter transmembrane" evidence="8">
    <location>
        <begin position="63"/>
        <end position="456"/>
    </location>
</feature>
<dbReference type="GO" id="GO:0015179">
    <property type="term" value="F:L-amino acid transmembrane transporter activity"/>
    <property type="evidence" value="ECO:0007669"/>
    <property type="project" value="TreeGrafter"/>
</dbReference>
<feature type="transmembrane region" description="Helical" evidence="7">
    <location>
        <begin position="367"/>
        <end position="386"/>
    </location>
</feature>
<protein>
    <submittedName>
        <fullName evidence="9">N amino acid transport system protein</fullName>
    </submittedName>
</protein>
<feature type="transmembrane region" description="Helical" evidence="7">
    <location>
        <begin position="398"/>
        <end position="421"/>
    </location>
</feature>
<feature type="transmembrane region" description="Helical" evidence="7">
    <location>
        <begin position="199"/>
        <end position="223"/>
    </location>
</feature>
<feature type="transmembrane region" description="Helical" evidence="7">
    <location>
        <begin position="433"/>
        <end position="454"/>
    </location>
</feature>
<feature type="transmembrane region" description="Helical" evidence="7">
    <location>
        <begin position="325"/>
        <end position="346"/>
    </location>
</feature>
<evidence type="ECO:0000256" key="2">
    <source>
        <dbReference type="ARBA" id="ARBA00008066"/>
    </source>
</evidence>
<accession>A0A1Q5UFL6</accession>
<evidence type="ECO:0000313" key="10">
    <source>
        <dbReference type="Proteomes" id="UP000186955"/>
    </source>
</evidence>
<sequence length="480" mass="52065">MADETIARQLRYEPRAVTLDEEKDPKVFQSPNSFEDGSLSPRNSPNEFEQDRATQGSKKFNRLGWKRLTICLIVEAIALGSLSLPAAFSTLGMVAGVISSIVIGLIATYAGYIVGAVKIKYPEIENYPDIGRLLLGETGFWIITCAFVVGIMLGVGSHCLTGIIAFVRITESDICTVIFGLISTIILLLAAIPPSFADLAILGYIDFASIIIAISITIIATGIQSSKSPGGLSSPTWSAWPREDADFPKVMVALNNIVFAYSFAPTLPSFMAEMHTPKDYVKSVYAIGLIEIVLYTLIGSLVFYFVGQDVQSPALLSAGPLISRIAFGVALPVIFISGSINTSVVARYIHGHIYRDSVVRYVNTKTGWATWIALVTVLTLISWILAEAIPVFSDMLSITAALLNSGLCFYVPAVMWFFLLKEGSWFSRKNIRTAFYNGVVFLLGIGILVCGMYANILNLIEESKTGIVGRPFACSVAELA</sequence>
<dbReference type="Proteomes" id="UP000186955">
    <property type="component" value="Unassembled WGS sequence"/>
</dbReference>
<gene>
    <name evidence="9" type="ORF">PENSUB_3289</name>
</gene>
<feature type="transmembrane region" description="Helical" evidence="7">
    <location>
        <begin position="138"/>
        <end position="168"/>
    </location>
</feature>
<reference evidence="9 10" key="1">
    <citation type="submission" date="2016-10" db="EMBL/GenBank/DDBJ databases">
        <title>Genome sequence of the ascomycete fungus Penicillium subrubescens.</title>
        <authorList>
            <person name="De Vries R.P."/>
            <person name="Peng M."/>
            <person name="Dilokpimol A."/>
            <person name="Hilden K."/>
            <person name="Makela M.R."/>
            <person name="Grigoriev I."/>
            <person name="Riley R."/>
            <person name="Granchi Z."/>
        </authorList>
    </citation>
    <scope>NUCLEOTIDE SEQUENCE [LARGE SCALE GENOMIC DNA]</scope>
    <source>
        <strain evidence="9 10">CBS 132785</strain>
    </source>
</reference>
<keyword evidence="3 7" id="KW-0812">Transmembrane</keyword>
<evidence type="ECO:0000256" key="5">
    <source>
        <dbReference type="ARBA" id="ARBA00023136"/>
    </source>
</evidence>
<evidence type="ECO:0000259" key="8">
    <source>
        <dbReference type="Pfam" id="PF01490"/>
    </source>
</evidence>
<feature type="transmembrane region" description="Helical" evidence="7">
    <location>
        <begin position="68"/>
        <end position="88"/>
    </location>
</feature>
<name>A0A1Q5UFL6_9EURO</name>
<dbReference type="OrthoDB" id="655540at2759"/>
<evidence type="ECO:0000256" key="3">
    <source>
        <dbReference type="ARBA" id="ARBA00022692"/>
    </source>
</evidence>
<feature type="transmembrane region" description="Helical" evidence="7">
    <location>
        <begin position="250"/>
        <end position="272"/>
    </location>
</feature>
<keyword evidence="10" id="KW-1185">Reference proteome</keyword>
<dbReference type="GO" id="GO:0016020">
    <property type="term" value="C:membrane"/>
    <property type="evidence" value="ECO:0007669"/>
    <property type="project" value="UniProtKB-SubCell"/>
</dbReference>
<evidence type="ECO:0000256" key="7">
    <source>
        <dbReference type="SAM" id="Phobius"/>
    </source>
</evidence>
<evidence type="ECO:0000256" key="4">
    <source>
        <dbReference type="ARBA" id="ARBA00022989"/>
    </source>
</evidence>
<feature type="region of interest" description="Disordered" evidence="6">
    <location>
        <begin position="17"/>
        <end position="55"/>
    </location>
</feature>
<comment type="caution">
    <text evidence="9">The sequence shown here is derived from an EMBL/GenBank/DDBJ whole genome shotgun (WGS) entry which is preliminary data.</text>
</comment>
<dbReference type="PANTHER" id="PTHR22950">
    <property type="entry name" value="AMINO ACID TRANSPORTER"/>
    <property type="match status" value="1"/>
</dbReference>
<keyword evidence="5 7" id="KW-0472">Membrane</keyword>
<feature type="compositionally biased region" description="Basic and acidic residues" evidence="6">
    <location>
        <begin position="17"/>
        <end position="26"/>
    </location>
</feature>
<dbReference type="AlphaFoldDB" id="A0A1Q5UFL6"/>
<dbReference type="PANTHER" id="PTHR22950:SF8">
    <property type="entry name" value="AMINO ACID TRANSPORTER (EUROFUNG)"/>
    <property type="match status" value="1"/>
</dbReference>
<comment type="similarity">
    <text evidence="2">Belongs to the amino acid/polyamine transporter 2 family.</text>
</comment>
<keyword evidence="4 7" id="KW-1133">Transmembrane helix</keyword>
<feature type="compositionally biased region" description="Polar residues" evidence="6">
    <location>
        <begin position="29"/>
        <end position="55"/>
    </location>
</feature>
<dbReference type="STRING" id="1316194.A0A1Q5UFL6"/>
<proteinExistence type="inferred from homology"/>
<comment type="subcellular location">
    <subcellularLocation>
        <location evidence="1">Membrane</location>
        <topology evidence="1">Multi-pass membrane protein</topology>
    </subcellularLocation>
</comment>
<feature type="transmembrane region" description="Helical" evidence="7">
    <location>
        <begin position="284"/>
        <end position="305"/>
    </location>
</feature>